<organism evidence="2 3">
    <name type="scientific">Pajaroellobacter abortibovis</name>
    <dbReference type="NCBI Taxonomy" id="1882918"/>
    <lineage>
        <taxon>Bacteria</taxon>
        <taxon>Pseudomonadati</taxon>
        <taxon>Myxococcota</taxon>
        <taxon>Polyangia</taxon>
        <taxon>Polyangiales</taxon>
        <taxon>Polyangiaceae</taxon>
    </lineage>
</organism>
<evidence type="ECO:0000259" key="1">
    <source>
        <dbReference type="Pfam" id="PF00534"/>
    </source>
</evidence>
<dbReference type="Pfam" id="PF00534">
    <property type="entry name" value="Glycos_transf_1"/>
    <property type="match status" value="1"/>
</dbReference>
<gene>
    <name evidence="2" type="ORF">BCY86_00220</name>
</gene>
<protein>
    <recommendedName>
        <fullName evidence="1">Glycosyl transferase family 1 domain-containing protein</fullName>
    </recommendedName>
</protein>
<name>A0A1L6MUW2_9BACT</name>
<sequence>MAWIMAWEPAQGNANDQEQMSPRQELVRQLITCGVEVKVVKVSSTERYGGLGFLKGLWLSFQLKNRGYDILVGDERCWKCILPLFFLLRKRSICLLWVDYPECWQIKKKLHKFFMVNVLSATIACARSVITLSRGTSARLLIDHLAWQLHTFDPPTGWLPLVGTRKRSLCSAGVNLVAILSLGASGSVQVILEALKLIRSPDVVLRLVMWIPDAYSSREKQEVQRWVNQSDYLTQHVVWVNVYGGVPPERRRERLAIEIAHADVLVFGARHAQDIQWVMEAYRQGTPVLIPEIGMLPRIARDKRGALVASSERKKGVADLLHRFIQDSELRQKLYQEARTQREILWAQPSSTGEKLYTLFCQFQNQERAVNLPD</sequence>
<dbReference type="EMBL" id="CP016908">
    <property type="protein sequence ID" value="APR99271.1"/>
    <property type="molecule type" value="Genomic_DNA"/>
</dbReference>
<dbReference type="Proteomes" id="UP000185544">
    <property type="component" value="Chromosome"/>
</dbReference>
<evidence type="ECO:0000313" key="2">
    <source>
        <dbReference type="EMBL" id="APR99271.1"/>
    </source>
</evidence>
<dbReference type="InterPro" id="IPR001296">
    <property type="entry name" value="Glyco_trans_1"/>
</dbReference>
<dbReference type="Gene3D" id="3.40.50.2000">
    <property type="entry name" value="Glycogen Phosphorylase B"/>
    <property type="match status" value="1"/>
</dbReference>
<keyword evidence="3" id="KW-1185">Reference proteome</keyword>
<reference evidence="2 3" key="1">
    <citation type="submission" date="2016-08" db="EMBL/GenBank/DDBJ databases">
        <title>Identification and validation of antigenic proteins from Pajaroellobacter abortibovis using de-novo genome sequence assembly and reverse vaccinology.</title>
        <authorList>
            <person name="Welly B.T."/>
            <person name="Miller M.R."/>
            <person name="Stott J.L."/>
            <person name="Blanchard M.T."/>
            <person name="Islas-Trejo A.D."/>
            <person name="O'Rourke S.M."/>
            <person name="Young A.E."/>
            <person name="Medrano J.F."/>
            <person name="Van Eenennaam A.L."/>
        </authorList>
    </citation>
    <scope>NUCLEOTIDE SEQUENCE [LARGE SCALE GENOMIC DNA]</scope>
    <source>
        <strain evidence="2 3">BTF92-0548A/99-0131</strain>
    </source>
</reference>
<dbReference type="STRING" id="1882918.BCY86_00220"/>
<accession>A0A1L6MUW2</accession>
<dbReference type="GO" id="GO:0016757">
    <property type="term" value="F:glycosyltransferase activity"/>
    <property type="evidence" value="ECO:0007669"/>
    <property type="project" value="InterPro"/>
</dbReference>
<feature type="domain" description="Glycosyl transferase family 1" evidence="1">
    <location>
        <begin position="240"/>
        <end position="340"/>
    </location>
</feature>
<dbReference type="KEGG" id="pabo:BCY86_00220"/>
<dbReference type="SUPFAM" id="SSF53756">
    <property type="entry name" value="UDP-Glycosyltransferase/glycogen phosphorylase"/>
    <property type="match status" value="1"/>
</dbReference>
<proteinExistence type="predicted"/>
<evidence type="ECO:0000313" key="3">
    <source>
        <dbReference type="Proteomes" id="UP000185544"/>
    </source>
</evidence>
<dbReference type="AlphaFoldDB" id="A0A1L6MUW2"/>